<dbReference type="PROSITE" id="PS00122">
    <property type="entry name" value="CARBOXYLESTERASE_B_1"/>
    <property type="match status" value="1"/>
</dbReference>
<keyword evidence="7" id="KW-1185">Reference proteome</keyword>
<dbReference type="PANTHER" id="PTHR11559">
    <property type="entry name" value="CARBOXYLESTERASE"/>
    <property type="match status" value="1"/>
</dbReference>
<dbReference type="Proteomes" id="UP001174694">
    <property type="component" value="Unassembled WGS sequence"/>
</dbReference>
<dbReference type="EMBL" id="JANBVO010000024">
    <property type="protein sequence ID" value="KAJ9141959.1"/>
    <property type="molecule type" value="Genomic_DNA"/>
</dbReference>
<name>A0AA38VQV1_9PEZI</name>
<evidence type="ECO:0000313" key="7">
    <source>
        <dbReference type="Proteomes" id="UP001174694"/>
    </source>
</evidence>
<dbReference type="InterPro" id="IPR050309">
    <property type="entry name" value="Type-B_Carboxylest/Lipase"/>
</dbReference>
<evidence type="ECO:0000256" key="3">
    <source>
        <dbReference type="RuleBase" id="RU361235"/>
    </source>
</evidence>
<evidence type="ECO:0000313" key="6">
    <source>
        <dbReference type="EMBL" id="KAJ9141959.1"/>
    </source>
</evidence>
<feature type="region of interest" description="Disordered" evidence="4">
    <location>
        <begin position="586"/>
        <end position="629"/>
    </location>
</feature>
<dbReference type="InterPro" id="IPR029058">
    <property type="entry name" value="AB_hydrolase_fold"/>
</dbReference>
<sequence>MGLGRRPLLSTAALCAFTLVALLCWLYTHNNEGYIIGRLQPLVPAGEQDDLAVDGVNTNPIADKDAIMTATASTTASPTITLRQGRYTGVLEPAGEHLPKAIEAWRGIPYAQSTAAQNRFRPPAPLPASTRSFAAVAFGQVCPGTKEVKYPEGEDCLNLNVFRQAGSNGGKGVKLPVVVYVHGGAFNMGRAAERDMVSFVAWAEAPIIGVSFNYRVGALGFLPSALTAKEGLLNLGLRDQQFLFQWVKDNIGAFGGDVDNITLMGLSAGAHSVGHHLMSYSSSSAPFHKVILESGGPTARATFAPTHPRHLVQFREFLIEAGVESVTERSIFEKLRSLPLATLVAASRKVWSRYQDPVCWPFQPVIDGAYHADSANTTTAETNSSSLIHDLPILNFRRGAFLNIPILTGFNTNEGTVFVPPRAQTNDQFLSFFTGMIPSLTASDLQALQSLYPDPVASSSRSPYRDVPKGFGAQWARLDAAYAHYAYSCPVLQSAHFASQRGQPVYVYRFAARAGQWATANHADETPLVTHDMDELKGRPGLTAVADAMHAAWVRFAVTGDPNPAKKKGLAKGMVQWPRFESPFRGDVSGEPTLREKEGSGSALGSVLVFGDGNDERATGRDGKRSRGKVAKVQSLSEEELRQCRFWWERVELSEGFGKRLSAEEEKRVKRDSRL</sequence>
<dbReference type="EC" id="3.1.1.-" evidence="3"/>
<dbReference type="GO" id="GO:0016787">
    <property type="term" value="F:hydrolase activity"/>
    <property type="evidence" value="ECO:0007669"/>
    <property type="project" value="UniProtKB-KW"/>
</dbReference>
<gene>
    <name evidence="6" type="ORF">NKR23_g7510</name>
</gene>
<comment type="similarity">
    <text evidence="1 3">Belongs to the type-B carboxylesterase/lipase family.</text>
</comment>
<protein>
    <recommendedName>
        <fullName evidence="3">Carboxylic ester hydrolase</fullName>
        <ecNumber evidence="3">3.1.1.-</ecNumber>
    </recommendedName>
</protein>
<evidence type="ECO:0000256" key="2">
    <source>
        <dbReference type="ARBA" id="ARBA00022801"/>
    </source>
</evidence>
<evidence type="ECO:0000259" key="5">
    <source>
        <dbReference type="Pfam" id="PF00135"/>
    </source>
</evidence>
<feature type="domain" description="Carboxylesterase type B" evidence="5">
    <location>
        <begin position="77"/>
        <end position="581"/>
    </location>
</feature>
<dbReference type="InterPro" id="IPR002018">
    <property type="entry name" value="CarbesteraseB"/>
</dbReference>
<evidence type="ECO:0000256" key="1">
    <source>
        <dbReference type="ARBA" id="ARBA00005964"/>
    </source>
</evidence>
<dbReference type="InterPro" id="IPR019826">
    <property type="entry name" value="Carboxylesterase_B_AS"/>
</dbReference>
<feature type="compositionally biased region" description="Basic and acidic residues" evidence="4">
    <location>
        <begin position="614"/>
        <end position="625"/>
    </location>
</feature>
<evidence type="ECO:0000256" key="4">
    <source>
        <dbReference type="SAM" id="MobiDB-lite"/>
    </source>
</evidence>
<proteinExistence type="inferred from homology"/>
<comment type="caution">
    <text evidence="6">The sequence shown here is derived from an EMBL/GenBank/DDBJ whole genome shotgun (WGS) entry which is preliminary data.</text>
</comment>
<reference evidence="6" key="1">
    <citation type="submission" date="2022-07" db="EMBL/GenBank/DDBJ databases">
        <title>Fungi with potential for degradation of polypropylene.</title>
        <authorList>
            <person name="Gostincar C."/>
        </authorList>
    </citation>
    <scope>NUCLEOTIDE SEQUENCE</scope>
    <source>
        <strain evidence="6">EXF-13308</strain>
    </source>
</reference>
<dbReference type="AlphaFoldDB" id="A0AA38VQV1"/>
<dbReference type="Gene3D" id="3.40.50.1820">
    <property type="entry name" value="alpha/beta hydrolase"/>
    <property type="match status" value="1"/>
</dbReference>
<dbReference type="SUPFAM" id="SSF53474">
    <property type="entry name" value="alpha/beta-Hydrolases"/>
    <property type="match status" value="1"/>
</dbReference>
<dbReference type="Pfam" id="PF00135">
    <property type="entry name" value="COesterase"/>
    <property type="match status" value="1"/>
</dbReference>
<keyword evidence="2 3" id="KW-0378">Hydrolase</keyword>
<organism evidence="6 7">
    <name type="scientific">Pleurostoma richardsiae</name>
    <dbReference type="NCBI Taxonomy" id="41990"/>
    <lineage>
        <taxon>Eukaryota</taxon>
        <taxon>Fungi</taxon>
        <taxon>Dikarya</taxon>
        <taxon>Ascomycota</taxon>
        <taxon>Pezizomycotina</taxon>
        <taxon>Sordariomycetes</taxon>
        <taxon>Sordariomycetidae</taxon>
        <taxon>Calosphaeriales</taxon>
        <taxon>Pleurostomataceae</taxon>
        <taxon>Pleurostoma</taxon>
    </lineage>
</organism>
<accession>A0AA38VQV1</accession>